<reference evidence="2" key="1">
    <citation type="submission" date="2023-08" db="EMBL/GenBank/DDBJ databases">
        <title>Black Yeasts Isolated from many extreme environments.</title>
        <authorList>
            <person name="Coleine C."/>
            <person name="Stajich J.E."/>
            <person name="Selbmann L."/>
        </authorList>
    </citation>
    <scope>NUCLEOTIDE SEQUENCE</scope>
    <source>
        <strain evidence="2">CCFEE 5401</strain>
    </source>
</reference>
<feature type="region of interest" description="Disordered" evidence="1">
    <location>
        <begin position="1"/>
        <end position="168"/>
    </location>
</feature>
<feature type="compositionally biased region" description="Pro residues" evidence="1">
    <location>
        <begin position="936"/>
        <end position="953"/>
    </location>
</feature>
<feature type="compositionally biased region" description="Basic and acidic residues" evidence="1">
    <location>
        <begin position="783"/>
        <end position="794"/>
    </location>
</feature>
<dbReference type="EMBL" id="JAVRRL010000115">
    <property type="protein sequence ID" value="KAK5107561.1"/>
    <property type="molecule type" value="Genomic_DNA"/>
</dbReference>
<evidence type="ECO:0000256" key="1">
    <source>
        <dbReference type="SAM" id="MobiDB-lite"/>
    </source>
</evidence>
<evidence type="ECO:0000313" key="2">
    <source>
        <dbReference type="EMBL" id="KAK5107561.1"/>
    </source>
</evidence>
<dbReference type="Proteomes" id="UP001310890">
    <property type="component" value="Unassembled WGS sequence"/>
</dbReference>
<feature type="compositionally biased region" description="Basic and acidic residues" evidence="1">
    <location>
        <begin position="823"/>
        <end position="851"/>
    </location>
</feature>
<dbReference type="AlphaFoldDB" id="A0AAN7T8E6"/>
<feature type="compositionally biased region" description="Pro residues" evidence="1">
    <location>
        <begin position="1012"/>
        <end position="1032"/>
    </location>
</feature>
<organism evidence="2 3">
    <name type="scientific">Meristemomyces frigidus</name>
    <dbReference type="NCBI Taxonomy" id="1508187"/>
    <lineage>
        <taxon>Eukaryota</taxon>
        <taxon>Fungi</taxon>
        <taxon>Dikarya</taxon>
        <taxon>Ascomycota</taxon>
        <taxon>Pezizomycotina</taxon>
        <taxon>Dothideomycetes</taxon>
        <taxon>Dothideomycetidae</taxon>
        <taxon>Mycosphaerellales</taxon>
        <taxon>Teratosphaeriaceae</taxon>
        <taxon>Meristemomyces</taxon>
    </lineage>
</organism>
<sequence length="1106" mass="120954">MAAVAVESRRPGVKGQKIAGRPGRFDPSEPLHMTTRRKAKNPAADATPSINGSIDEGSSRRNSFDDPRPTTSHSHTSQFTPSTNHSKGTARVRVTPSPLSRDPDTSLQDFADGLESPSPSPAQPDSSTNPRKRKRDNLSPSSSSACKSVTPPIAQFAGNNVDGHSAHGPDVREMEVQRSAEAEAPGTASGSDDNAEDEIAVNIGLIDGIPASSQVSHLSSGLNTPEIPATQLLEDDFTLNIPGPHNELMLHVPEAGEPDEVSDAMPLVRGVRGGRKQGGKRRRAVHAIQEVEMALRRQQALKTTFRNLARAQKSLLLELSQRELDNLITNAKRHTEVAEYEEIKTGLSATLEARKEAIQTQHNLELELLKSKLANEEKVRRKSSFLRVKDAQDVTVTRLKHDFLNVARAAQLVDHEQREHTYDEDDDVVQQAKYMGYRFKRGSALDPVYDSRSRPAQDIDLAIGDLERRLAMRRMLAQMPSGDLPDADISFAIKDNATTNATAARKDGIEGTDFLAAAANEAERQASVAAKEMERLASIVPIRNEEAIGLQVLGDLCNRPLVRAPIPTPTTNMQSVSALLQQGSAIRPASPPINPPISVEMSPRAKQIIKERNEGTMPPPRTPRQPEATFGSPFGSRVEQPAASPVRQAGSPNGLLLAAPRPLSREDAGRVSQSPNHDPMDPRSYHESSSPELSRRRQLLPSQNGAPPGFEHFHPMIGVPDRRSRSLDDPAAFGHMAHSSLPFSERIAPRPLVFDHFPRPEEHPDHVMIRAPAENRLSGYDRSASDCRPQEHRGGPNGMPAEFRFPPDQIVNGPTRSRQRSVSIKDELPHDFDDQREQKIRSMTEEEKDTIKPTFHKKSNKMERRGFSRREMANRNRSIKNAKPKTTPASVPGASGPLTLTTGLYTPAPPDPAPRPWDVPRQHRASFSNPSLPSHNMPPPGPPRFSGPPPSGPPSKHSGPDLALYHHNSFSIPRGNERAWPTIAPSPLHTVAPHHQPPAPPPGIDRYRSDRPFPPPPPSFPPNPYPYPPQPHSAPGGYGPQPIPPLAPATTSSGHLGGWRSAESNYTRPPAFAQQLEHQGKGRTNSGDSVKKGGWRSYEGPPPGKR</sequence>
<feature type="compositionally biased region" description="Polar residues" evidence="1">
    <location>
        <begin position="69"/>
        <end position="87"/>
    </location>
</feature>
<protein>
    <submittedName>
        <fullName evidence="2">Uncharacterized protein</fullName>
    </submittedName>
</protein>
<feature type="compositionally biased region" description="Polar residues" evidence="1">
    <location>
        <begin position="812"/>
        <end position="822"/>
    </location>
</feature>
<proteinExistence type="predicted"/>
<gene>
    <name evidence="2" type="ORF">LTR62_001004</name>
</gene>
<feature type="compositionally biased region" description="Polar residues" evidence="1">
    <location>
        <begin position="925"/>
        <end position="934"/>
    </location>
</feature>
<name>A0AAN7T8E6_9PEZI</name>
<feature type="compositionally biased region" description="Polar residues" evidence="1">
    <location>
        <begin position="138"/>
        <end position="147"/>
    </location>
</feature>
<feature type="region of interest" description="Disordered" evidence="1">
    <location>
        <begin position="611"/>
        <end position="712"/>
    </location>
</feature>
<feature type="compositionally biased region" description="Low complexity" evidence="1">
    <location>
        <begin position="897"/>
        <end position="906"/>
    </location>
</feature>
<feature type="region of interest" description="Disordered" evidence="1">
    <location>
        <begin position="781"/>
        <end position="1106"/>
    </location>
</feature>
<comment type="caution">
    <text evidence="2">The sequence shown here is derived from an EMBL/GenBank/DDBJ whole genome shotgun (WGS) entry which is preliminary data.</text>
</comment>
<feature type="region of interest" description="Disordered" evidence="1">
    <location>
        <begin position="175"/>
        <end position="194"/>
    </location>
</feature>
<feature type="compositionally biased region" description="Basic and acidic residues" evidence="1">
    <location>
        <begin position="57"/>
        <end position="68"/>
    </location>
</feature>
<feature type="compositionally biased region" description="Basic and acidic residues" evidence="1">
    <location>
        <begin position="860"/>
        <end position="874"/>
    </location>
</feature>
<feature type="compositionally biased region" description="Pro residues" evidence="1">
    <location>
        <begin position="907"/>
        <end position="917"/>
    </location>
</feature>
<evidence type="ECO:0000313" key="3">
    <source>
        <dbReference type="Proteomes" id="UP001310890"/>
    </source>
</evidence>
<accession>A0AAN7T8E6</accession>